<keyword evidence="1" id="KW-0175">Coiled coil</keyword>
<sequence>MLLGERVKQEIAKSSFKTEEIAEEIGITANNLYRLYKKDSFEIKYLLKICELLNLPVSHFIDAPNNISNSGQIQAAKQVGKNNQTISLGGESSFDLKHQLELCQVEKASLEQRLKDKEELIEVLRSK</sequence>
<reference evidence="3 4" key="1">
    <citation type="submission" date="2020-01" db="EMBL/GenBank/DDBJ databases">
        <authorList>
            <person name="Kim M."/>
        </authorList>
    </citation>
    <scope>NUCLEOTIDE SEQUENCE [LARGE SCALE GENOMIC DNA]</scope>
    <source>
        <strain evidence="3 4">BT10</strain>
    </source>
</reference>
<dbReference type="AlphaFoldDB" id="A0A6P1NZM1"/>
<feature type="domain" description="HTH cro/C1-type" evidence="2">
    <location>
        <begin position="8"/>
        <end position="58"/>
    </location>
</feature>
<dbReference type="InterPro" id="IPR001387">
    <property type="entry name" value="Cro/C1-type_HTH"/>
</dbReference>
<gene>
    <name evidence="3" type="ORF">GU926_08355</name>
</gene>
<name>A0A6P1NZM1_9BACT</name>
<feature type="coiled-coil region" evidence="1">
    <location>
        <begin position="100"/>
        <end position="127"/>
    </location>
</feature>
<dbReference type="RefSeq" id="WP_160690857.1">
    <property type="nucleotide sequence ID" value="NZ_CP047897.1"/>
</dbReference>
<dbReference type="Pfam" id="PF13443">
    <property type="entry name" value="HTH_26"/>
    <property type="match status" value="1"/>
</dbReference>
<dbReference type="Proteomes" id="UP000464214">
    <property type="component" value="Chromosome"/>
</dbReference>
<dbReference type="GO" id="GO:0003677">
    <property type="term" value="F:DNA binding"/>
    <property type="evidence" value="ECO:0007669"/>
    <property type="project" value="InterPro"/>
</dbReference>
<evidence type="ECO:0000259" key="2">
    <source>
        <dbReference type="Pfam" id="PF13443"/>
    </source>
</evidence>
<accession>A0A6P1NZM1</accession>
<organism evidence="3 4">
    <name type="scientific">Nibribacter ruber</name>
    <dbReference type="NCBI Taxonomy" id="2698458"/>
    <lineage>
        <taxon>Bacteria</taxon>
        <taxon>Pseudomonadati</taxon>
        <taxon>Bacteroidota</taxon>
        <taxon>Cytophagia</taxon>
        <taxon>Cytophagales</taxon>
        <taxon>Hymenobacteraceae</taxon>
        <taxon>Nibribacter</taxon>
    </lineage>
</organism>
<evidence type="ECO:0000313" key="4">
    <source>
        <dbReference type="Proteomes" id="UP000464214"/>
    </source>
</evidence>
<keyword evidence="4" id="KW-1185">Reference proteome</keyword>
<dbReference type="Gene3D" id="1.10.260.40">
    <property type="entry name" value="lambda repressor-like DNA-binding domains"/>
    <property type="match status" value="1"/>
</dbReference>
<evidence type="ECO:0000256" key="1">
    <source>
        <dbReference type="SAM" id="Coils"/>
    </source>
</evidence>
<dbReference type="CDD" id="cd00093">
    <property type="entry name" value="HTH_XRE"/>
    <property type="match status" value="1"/>
</dbReference>
<proteinExistence type="predicted"/>
<protein>
    <submittedName>
        <fullName evidence="3">Helix-turn-helix domain-containing protein</fullName>
    </submittedName>
</protein>
<dbReference type="InterPro" id="IPR010982">
    <property type="entry name" value="Lambda_DNA-bd_dom_sf"/>
</dbReference>
<dbReference type="SUPFAM" id="SSF47413">
    <property type="entry name" value="lambda repressor-like DNA-binding domains"/>
    <property type="match status" value="1"/>
</dbReference>
<dbReference type="KEGG" id="nib:GU926_08355"/>
<dbReference type="EMBL" id="CP047897">
    <property type="protein sequence ID" value="QHL87448.1"/>
    <property type="molecule type" value="Genomic_DNA"/>
</dbReference>
<evidence type="ECO:0000313" key="3">
    <source>
        <dbReference type="EMBL" id="QHL87448.1"/>
    </source>
</evidence>